<keyword evidence="2" id="KW-1185">Reference proteome</keyword>
<feature type="region of interest" description="Disordered" evidence="1">
    <location>
        <begin position="51"/>
        <end position="90"/>
    </location>
</feature>
<feature type="compositionally biased region" description="Polar residues" evidence="1">
    <location>
        <begin position="168"/>
        <end position="178"/>
    </location>
</feature>
<dbReference type="GO" id="GO:0005635">
    <property type="term" value="C:nuclear envelope"/>
    <property type="evidence" value="ECO:0007669"/>
    <property type="project" value="TreeGrafter"/>
</dbReference>
<dbReference type="AlphaFoldDB" id="A0A6J1I4G8"/>
<dbReference type="PANTHER" id="PTHR33416:SF18">
    <property type="entry name" value="NUCLEOPORIN-LIKE PROTEIN"/>
    <property type="match status" value="1"/>
</dbReference>
<gene>
    <name evidence="3" type="primary">LOC111470577</name>
</gene>
<feature type="compositionally biased region" description="Basic and acidic residues" evidence="1">
    <location>
        <begin position="225"/>
        <end position="241"/>
    </location>
</feature>
<evidence type="ECO:0000256" key="1">
    <source>
        <dbReference type="SAM" id="MobiDB-lite"/>
    </source>
</evidence>
<reference evidence="3" key="1">
    <citation type="submission" date="2025-08" db="UniProtKB">
        <authorList>
            <consortium name="RefSeq"/>
        </authorList>
    </citation>
    <scope>IDENTIFICATION</scope>
    <source>
        <tissue evidence="3">Young leaves</tissue>
    </source>
</reference>
<protein>
    <submittedName>
        <fullName evidence="3">Nuclear pore complex protein NUP1-like isoform X1</fullName>
    </submittedName>
</protein>
<dbReference type="Proteomes" id="UP000504608">
    <property type="component" value="Unplaced"/>
</dbReference>
<evidence type="ECO:0000313" key="2">
    <source>
        <dbReference type="Proteomes" id="UP000504608"/>
    </source>
</evidence>
<dbReference type="PANTHER" id="PTHR33416">
    <property type="entry name" value="NUCLEAR PORE COMPLEX PROTEIN NUP1"/>
    <property type="match status" value="1"/>
</dbReference>
<name>A0A6J1I4G8_CUCMA</name>
<dbReference type="OrthoDB" id="653151at2759"/>
<proteinExistence type="predicted"/>
<feature type="region of interest" description="Disordered" evidence="1">
    <location>
        <begin position="225"/>
        <end position="246"/>
    </location>
</feature>
<dbReference type="GeneID" id="111470577"/>
<dbReference type="RefSeq" id="XP_022971896.1">
    <property type="nucleotide sequence ID" value="XM_023116128.1"/>
</dbReference>
<dbReference type="GO" id="GO:0071763">
    <property type="term" value="P:nuclear membrane organization"/>
    <property type="evidence" value="ECO:0007669"/>
    <property type="project" value="TreeGrafter"/>
</dbReference>
<sequence length="779" mass="85048">MGSVVATKSSRHIFEEKKKRKTVDARCYTASSHHSRQSPCVRFNMERAEVRASSTPYGGGGVGGKVRKPISRKPPPTPYARPEQNQPQRRWLSKLVDPAYRLITGGATRLLPYLFSKSLPSNALPCPGDEDQDHVEAELEDNAPGEELRNQGASTLDGLPGPSGEACRSNNNSDVNGRQNDRETDALAGNGNFDIEKWIQGKTFSRDEVSRLLEIIQSRALEPSKKVEDNKISPRSIEKQSEQPPAANRVIKMPHEEKKEDLERATWGNLTPHPHSSTLNAVGASPVDIARAYMSNRKSEPGLLSDKIPDDERTLLNGDHQMSKSFIPFMSPNPSTCWPGAMSESQRSYLTPRSQRGRFGTHNFPRTPYSRSIFSKSKSKLTQLQGDTQKFVNTPSPLWQQSLTPAYSQMTSSNDPFDEATGSIGPFRRLGRKASAVTNSRRSAYHYPTRQAETKVENSNISEGILPDMKKNLELGGASTIPLSPSVGNNSSESSLLTVRPQSSQVARTILEHISRNPPTPKEKNEELKRAIEWKRTPSSSVQTIKPNETISLAVELDSRQNVNQVDQNCHPTLSNKGKTVSTIHLESSAGRNSDAVNQNSSDLRFRLSNADSKYKDDAGLKINSSSPKDFPPKKIVPALGSEVGTQMKPFSSLGTKPGFPSITIKKPESGWTISPDSGSAFTFPVSGASSGMISEPPTPSIFPSTSIGGSQPLLLKTENAVPSYSFGSKKSSPTLVFSFPSTNSNTISSDASNIKFSFGSDDHTRLSFSSVGKDAVCC</sequence>
<accession>A0A6J1I4G8</accession>
<evidence type="ECO:0000313" key="3">
    <source>
        <dbReference type="RefSeq" id="XP_022971896.1"/>
    </source>
</evidence>
<feature type="region of interest" description="Disordered" evidence="1">
    <location>
        <begin position="142"/>
        <end position="188"/>
    </location>
</feature>
<dbReference type="KEGG" id="cmax:111470577"/>
<organism evidence="2 3">
    <name type="scientific">Cucurbita maxima</name>
    <name type="common">Pumpkin</name>
    <name type="synonym">Winter squash</name>
    <dbReference type="NCBI Taxonomy" id="3661"/>
    <lineage>
        <taxon>Eukaryota</taxon>
        <taxon>Viridiplantae</taxon>
        <taxon>Streptophyta</taxon>
        <taxon>Embryophyta</taxon>
        <taxon>Tracheophyta</taxon>
        <taxon>Spermatophyta</taxon>
        <taxon>Magnoliopsida</taxon>
        <taxon>eudicotyledons</taxon>
        <taxon>Gunneridae</taxon>
        <taxon>Pentapetalae</taxon>
        <taxon>rosids</taxon>
        <taxon>fabids</taxon>
        <taxon>Cucurbitales</taxon>
        <taxon>Cucurbitaceae</taxon>
        <taxon>Cucurbiteae</taxon>
        <taxon>Cucurbita</taxon>
    </lineage>
</organism>